<evidence type="ECO:0008006" key="3">
    <source>
        <dbReference type="Google" id="ProtNLM"/>
    </source>
</evidence>
<protein>
    <recommendedName>
        <fullName evidence="3">Outer membrane protein assembly factor BamC</fullName>
    </recommendedName>
</protein>
<proteinExistence type="predicted"/>
<dbReference type="EMBL" id="CP028901">
    <property type="protein sequence ID" value="AWB33625.1"/>
    <property type="molecule type" value="Genomic_DNA"/>
</dbReference>
<dbReference type="PROSITE" id="PS51257">
    <property type="entry name" value="PROKAR_LIPOPROTEIN"/>
    <property type="match status" value="1"/>
</dbReference>
<reference evidence="1 2" key="1">
    <citation type="submission" date="2018-04" db="EMBL/GenBank/DDBJ databases">
        <title>Bordetella sp. HZ20 isolated from seawater.</title>
        <authorList>
            <person name="Sun C."/>
        </authorList>
    </citation>
    <scope>NUCLEOTIDE SEQUENCE [LARGE SCALE GENOMIC DNA]</scope>
    <source>
        <strain evidence="1 2">HZ20</strain>
    </source>
</reference>
<sequence length="383" mass="42702">MRISGGHIGRVVQVSCMVGLAVSLSACQTVKETLGGENAVDYQSVVRTDPLSIPPDLTQAAADPRYRAPATGVTTYSQFQNQTGAADQRGSSALTQVAVLPTYPGIEVKRDGNLRWLIVDSPPSALFPKIEEFWYENGFNLEVIDPKAGIMITNWAENRAKIPESWLRQLLGSVLETAYDSGERDKFRTIFERDGENRTAIYVSHEHMVEQRYGIEDDQVRWDRGREDPGLNAAMLARMMVFLGESSEEARRKMMSAQEQQLAPVVENLISTDGMFVIEDGFDQSWRRVGLALDSGNFAVEDRDRSAGNFYVRYVDTDTGQSREEPSFFAKLFGAEAPAPAQLYRLNLQADGDRTIVRVYDPDNVQDATATGKRILTVLSERL</sequence>
<gene>
    <name evidence="1" type="ORF">DBV39_07780</name>
</gene>
<dbReference type="KEGG" id="boz:DBV39_07780"/>
<dbReference type="OrthoDB" id="5291099at2"/>
<keyword evidence="2" id="KW-1185">Reference proteome</keyword>
<evidence type="ECO:0000313" key="1">
    <source>
        <dbReference type="EMBL" id="AWB33625.1"/>
    </source>
</evidence>
<dbReference type="Pfam" id="PF06804">
    <property type="entry name" value="Lipoprotein_18"/>
    <property type="match status" value="1"/>
</dbReference>
<dbReference type="RefSeq" id="WP_108621054.1">
    <property type="nucleotide sequence ID" value="NZ_CP028901.1"/>
</dbReference>
<dbReference type="Proteomes" id="UP000244571">
    <property type="component" value="Chromosome"/>
</dbReference>
<organism evidence="1 2">
    <name type="scientific">Orrella marina</name>
    <dbReference type="NCBI Taxonomy" id="2163011"/>
    <lineage>
        <taxon>Bacteria</taxon>
        <taxon>Pseudomonadati</taxon>
        <taxon>Pseudomonadota</taxon>
        <taxon>Betaproteobacteria</taxon>
        <taxon>Burkholderiales</taxon>
        <taxon>Alcaligenaceae</taxon>
        <taxon>Orrella</taxon>
    </lineage>
</organism>
<accession>A0A2R4XIK1</accession>
<evidence type="ECO:0000313" key="2">
    <source>
        <dbReference type="Proteomes" id="UP000244571"/>
    </source>
</evidence>
<dbReference type="InterPro" id="IPR010653">
    <property type="entry name" value="NlpB/DapX"/>
</dbReference>
<dbReference type="Gene3D" id="3.30.310.170">
    <property type="entry name" value="Outer membrane protein assembly factor BamC"/>
    <property type="match status" value="1"/>
</dbReference>
<dbReference type="AlphaFoldDB" id="A0A2R4XIK1"/>
<name>A0A2R4XIK1_9BURK</name>
<dbReference type="InterPro" id="IPR042268">
    <property type="entry name" value="BamC_C"/>
</dbReference>